<reference evidence="10 11" key="1">
    <citation type="submission" date="2018-02" db="EMBL/GenBank/DDBJ databases">
        <title>Discovery of a pederin family compound in a non-symbiotic bloom-forming cyanobacterium.</title>
        <authorList>
            <person name="Kust A."/>
            <person name="Mares J."/>
            <person name="Jokela J."/>
            <person name="Urajova P."/>
            <person name="Hajek J."/>
            <person name="Saurav K."/>
            <person name="Voracova K."/>
            <person name="Fewer D.P."/>
            <person name="Haapaniemi E."/>
            <person name="Permi P."/>
            <person name="Rehakova K."/>
            <person name="Sivonen K."/>
            <person name="Hrouzek P."/>
        </authorList>
    </citation>
    <scope>NUCLEOTIDE SEQUENCE [LARGE SCALE GENOMIC DNA]</scope>
    <source>
        <strain evidence="10 11">CHARLIE-1</strain>
    </source>
</reference>
<evidence type="ECO:0000256" key="4">
    <source>
        <dbReference type="ARBA" id="ARBA00022827"/>
    </source>
</evidence>
<evidence type="ECO:0000259" key="9">
    <source>
        <dbReference type="Pfam" id="PF07992"/>
    </source>
</evidence>
<feature type="domain" description="FAD/NAD(P)-binding" evidence="9">
    <location>
        <begin position="7"/>
        <end position="312"/>
    </location>
</feature>
<dbReference type="RefSeq" id="WP_104387677.1">
    <property type="nucleotide sequence ID" value="NZ_PGEM01000066.1"/>
</dbReference>
<dbReference type="PRINTS" id="PR00411">
    <property type="entry name" value="PNDRDTASEI"/>
</dbReference>
<dbReference type="PANTHER" id="PTHR42913:SF4">
    <property type="entry name" value="ALTERNATIVE NAD(P)H-UBIQUINONE OXIDOREDUCTASE C1, CHLOROPLASTIC_MITOCHONDRIAL"/>
    <property type="match status" value="1"/>
</dbReference>
<keyword evidence="6" id="KW-0560">Oxidoreductase</keyword>
<evidence type="ECO:0000256" key="3">
    <source>
        <dbReference type="ARBA" id="ARBA00022630"/>
    </source>
</evidence>
<dbReference type="GO" id="GO:0019646">
    <property type="term" value="P:aerobic electron transport chain"/>
    <property type="evidence" value="ECO:0007669"/>
    <property type="project" value="TreeGrafter"/>
</dbReference>
<dbReference type="GO" id="GO:0003955">
    <property type="term" value="F:NAD(P)H dehydrogenase (quinone) activity"/>
    <property type="evidence" value="ECO:0007669"/>
    <property type="project" value="TreeGrafter"/>
</dbReference>
<comment type="similarity">
    <text evidence="2">Belongs to the NADH dehydrogenase family.</text>
</comment>
<keyword evidence="3" id="KW-0285">Flavoprotein</keyword>
<dbReference type="SUPFAM" id="SSF51905">
    <property type="entry name" value="FAD/NAD(P)-binding domain"/>
    <property type="match status" value="2"/>
</dbReference>
<evidence type="ECO:0000256" key="1">
    <source>
        <dbReference type="ARBA" id="ARBA00001974"/>
    </source>
</evidence>
<dbReference type="PANTHER" id="PTHR42913">
    <property type="entry name" value="APOPTOSIS-INDUCING FACTOR 1"/>
    <property type="match status" value="1"/>
</dbReference>
<evidence type="ECO:0000256" key="2">
    <source>
        <dbReference type="ARBA" id="ARBA00005272"/>
    </source>
</evidence>
<comment type="cofactor">
    <cofactor evidence="1">
        <name>FAD</name>
        <dbReference type="ChEBI" id="CHEBI:57692"/>
    </cofactor>
</comment>
<dbReference type="EC" id="1.6.5.12" evidence="8"/>
<dbReference type="Proteomes" id="UP000239589">
    <property type="component" value="Unassembled WGS sequence"/>
</dbReference>
<dbReference type="OrthoDB" id="9781621at2"/>
<comment type="caution">
    <text evidence="10">The sequence shown here is derived from an EMBL/GenBank/DDBJ whole genome shotgun (WGS) entry which is preliminary data.</text>
</comment>
<keyword evidence="5" id="KW-0521">NADP</keyword>
<dbReference type="FunFam" id="3.50.50.100:FF:000010">
    <property type="entry name" value="Alternative NAD(P)H-ubiquinone oxidoreductase C1, chloroplastic/mitochondrial"/>
    <property type="match status" value="1"/>
</dbReference>
<proteinExistence type="inferred from homology"/>
<keyword evidence="11" id="KW-1185">Reference proteome</keyword>
<comment type="catalytic activity">
    <reaction evidence="7">
        <text>demethylphylloquinone + NADPH + H(+) = demethylphylloquinol + NADP(+)</text>
        <dbReference type="Rhea" id="RHEA:47744"/>
        <dbReference type="ChEBI" id="CHEBI:15378"/>
        <dbReference type="ChEBI" id="CHEBI:31087"/>
        <dbReference type="ChEBI" id="CHEBI:57783"/>
        <dbReference type="ChEBI" id="CHEBI:58349"/>
        <dbReference type="ChEBI" id="CHEBI:87844"/>
        <dbReference type="EC" id="1.6.5.12"/>
    </reaction>
</comment>
<dbReference type="PRINTS" id="PR00368">
    <property type="entry name" value="FADPNR"/>
</dbReference>
<dbReference type="InterPro" id="IPR036188">
    <property type="entry name" value="FAD/NAD-bd_sf"/>
</dbReference>
<evidence type="ECO:0000256" key="8">
    <source>
        <dbReference type="ARBA" id="ARBA00066844"/>
    </source>
</evidence>
<dbReference type="Pfam" id="PF07992">
    <property type="entry name" value="Pyr_redox_2"/>
    <property type="match status" value="1"/>
</dbReference>
<dbReference type="InterPro" id="IPR023753">
    <property type="entry name" value="FAD/NAD-binding_dom"/>
</dbReference>
<gene>
    <name evidence="10" type="ORF">CUN59_09795</name>
</gene>
<dbReference type="AlphaFoldDB" id="A0A2S6CUT5"/>
<protein>
    <recommendedName>
        <fullName evidence="8">demethylphylloquinone reductase</fullName>
        <ecNumber evidence="8">1.6.5.12</ecNumber>
    </recommendedName>
</protein>
<dbReference type="EMBL" id="PGEM01000066">
    <property type="protein sequence ID" value="PPJ63499.1"/>
    <property type="molecule type" value="Genomic_DNA"/>
</dbReference>
<keyword evidence="4" id="KW-0274">FAD</keyword>
<dbReference type="InterPro" id="IPR051169">
    <property type="entry name" value="NADH-Q_oxidoreductase"/>
</dbReference>
<dbReference type="Gene3D" id="3.50.50.100">
    <property type="match status" value="1"/>
</dbReference>
<evidence type="ECO:0000313" key="10">
    <source>
        <dbReference type="EMBL" id="PPJ63499.1"/>
    </source>
</evidence>
<evidence type="ECO:0000256" key="6">
    <source>
        <dbReference type="ARBA" id="ARBA00023002"/>
    </source>
</evidence>
<sequence>MTQPTTKICILGGGFGGLYTALRLSQLPWESTPKPEIILVDQSDRFVFSPLLYELLTRELQTWEIAPPYSELLQGTGIQFHQAAVSAIDINKKTVQLADKSELNYDRLVLALGGETPLDLVPGAASHAYPFRTITDAYRLEERLRVLEAANPEKIRVAIVGAGYSGVELACKLADRIGEKGRFRLIEIGDQILRTSPEFNREAAKKALDSKGVFIDLETKVAAIDQDSISLEYKNQIDTIPVDLVIWTVGTKVSPVVTVLPLKQNQRGQITTTPTLQAIEHPEIFALGDLADSIDAEGKQVPATAQVAFQQADYTAWNIWASLTHRPLLPFRYQPLGEMMALGIDNATLTGLGVQLDGSFAYVARRLAYLYRLPTLNHQLKVGFNWLVSPIIEAISR</sequence>
<organism evidence="10 11">
    <name type="scientific">Cuspidothrix issatschenkoi CHARLIE-1</name>
    <dbReference type="NCBI Taxonomy" id="2052836"/>
    <lineage>
        <taxon>Bacteria</taxon>
        <taxon>Bacillati</taxon>
        <taxon>Cyanobacteriota</taxon>
        <taxon>Cyanophyceae</taxon>
        <taxon>Nostocales</taxon>
        <taxon>Aphanizomenonaceae</taxon>
        <taxon>Cuspidothrix</taxon>
    </lineage>
</organism>
<name>A0A2S6CUT5_9CYAN</name>
<evidence type="ECO:0000256" key="7">
    <source>
        <dbReference type="ARBA" id="ARBA00052971"/>
    </source>
</evidence>
<evidence type="ECO:0000313" key="11">
    <source>
        <dbReference type="Proteomes" id="UP000239589"/>
    </source>
</evidence>
<evidence type="ECO:0000256" key="5">
    <source>
        <dbReference type="ARBA" id="ARBA00022857"/>
    </source>
</evidence>
<accession>A0A2S6CUT5</accession>